<evidence type="ECO:0000259" key="2">
    <source>
        <dbReference type="SMART" id="SM00014"/>
    </source>
</evidence>
<keyword evidence="1" id="KW-0732">Signal</keyword>
<dbReference type="RefSeq" id="WP_380217135.1">
    <property type="nucleotide sequence ID" value="NZ_JBHTBN010000002.1"/>
</dbReference>
<feature type="domain" description="Phosphatidic acid phosphatase type 2/haloperoxidase" evidence="2">
    <location>
        <begin position="119"/>
        <end position="241"/>
    </location>
</feature>
<organism evidence="3 4">
    <name type="scientific">Jejudonia soesokkakensis</name>
    <dbReference type="NCBI Taxonomy" id="1323432"/>
    <lineage>
        <taxon>Bacteria</taxon>
        <taxon>Pseudomonadati</taxon>
        <taxon>Bacteroidota</taxon>
        <taxon>Flavobacteriia</taxon>
        <taxon>Flavobacteriales</taxon>
        <taxon>Flavobacteriaceae</taxon>
        <taxon>Jejudonia</taxon>
    </lineage>
</organism>
<evidence type="ECO:0000313" key="3">
    <source>
        <dbReference type="EMBL" id="MFC7357289.1"/>
    </source>
</evidence>
<keyword evidence="4" id="KW-1185">Reference proteome</keyword>
<dbReference type="Gene3D" id="1.20.144.10">
    <property type="entry name" value="Phosphatidic acid phosphatase type 2/haloperoxidase"/>
    <property type="match status" value="1"/>
</dbReference>
<dbReference type="SMART" id="SM00014">
    <property type="entry name" value="acidPPc"/>
    <property type="match status" value="1"/>
</dbReference>
<dbReference type="Pfam" id="PF01569">
    <property type="entry name" value="PAP2"/>
    <property type="match status" value="1"/>
</dbReference>
<reference evidence="4" key="1">
    <citation type="journal article" date="2019" name="Int. J. Syst. Evol. Microbiol.">
        <title>The Global Catalogue of Microorganisms (GCM) 10K type strain sequencing project: providing services to taxonomists for standard genome sequencing and annotation.</title>
        <authorList>
            <consortium name="The Broad Institute Genomics Platform"/>
            <consortium name="The Broad Institute Genome Sequencing Center for Infectious Disease"/>
            <person name="Wu L."/>
            <person name="Ma J."/>
        </authorList>
    </citation>
    <scope>NUCLEOTIDE SEQUENCE [LARGE SCALE GENOMIC DNA]</scope>
    <source>
        <strain evidence="4">CGMCC 1.16306</strain>
    </source>
</reference>
<dbReference type="SUPFAM" id="SSF48317">
    <property type="entry name" value="Acid phosphatase/Vanadium-dependent haloperoxidase"/>
    <property type="match status" value="1"/>
</dbReference>
<feature type="signal peptide" evidence="1">
    <location>
        <begin position="1"/>
        <end position="19"/>
    </location>
</feature>
<gene>
    <name evidence="3" type="ORF">ACFQO1_06295</name>
</gene>
<name>A0ABW2MVA7_9FLAO</name>
<protein>
    <submittedName>
        <fullName evidence="3">Phosphatase PAP2 family protein</fullName>
    </submittedName>
</protein>
<accession>A0ABW2MVA7</accession>
<sequence>MTKITTLALAIVFSIAMHAQKSQSPYEWDWTKDGIWTGAALGGTVGGFLLIQNKDDLTEAEFAAEIANQDNINFIDKWAVGNHSESANMVSDIPFFLSFAAPIGLLFDDETNDHTAQVLGLYLESMATTGAMYTITAGLVNRSRPYVYDDSGDTTLRRRMSSNGQRSFYSGHVAATATATFFTAKVLTDFNPEMKGQALVWTGAAVIPAAVGYFRIQGGQHFLTDVLLGYGLGAVTGYLVPELHKTENTNVSLYPTGGINLVGDEYKAMAVRYTF</sequence>
<feature type="chain" id="PRO_5045378802" evidence="1">
    <location>
        <begin position="20"/>
        <end position="275"/>
    </location>
</feature>
<comment type="caution">
    <text evidence="3">The sequence shown here is derived from an EMBL/GenBank/DDBJ whole genome shotgun (WGS) entry which is preliminary data.</text>
</comment>
<evidence type="ECO:0000313" key="4">
    <source>
        <dbReference type="Proteomes" id="UP001596415"/>
    </source>
</evidence>
<proteinExistence type="predicted"/>
<dbReference type="Proteomes" id="UP001596415">
    <property type="component" value="Unassembled WGS sequence"/>
</dbReference>
<evidence type="ECO:0000256" key="1">
    <source>
        <dbReference type="SAM" id="SignalP"/>
    </source>
</evidence>
<dbReference type="InterPro" id="IPR000326">
    <property type="entry name" value="PAP2/HPO"/>
</dbReference>
<dbReference type="EMBL" id="JBHTBN010000002">
    <property type="protein sequence ID" value="MFC7357289.1"/>
    <property type="molecule type" value="Genomic_DNA"/>
</dbReference>
<dbReference type="InterPro" id="IPR036938">
    <property type="entry name" value="PAP2/HPO_sf"/>
</dbReference>